<accession>A0A9Q1UW20</accession>
<dbReference type="Proteomes" id="UP000037540">
    <property type="component" value="Unassembled WGS sequence"/>
</dbReference>
<reference evidence="1 2" key="1">
    <citation type="submission" date="2015-07" db="EMBL/GenBank/DDBJ databases">
        <title>Draft genome sequences of 17 French Clostridium botulinum group III.</title>
        <authorList>
            <person name="Woudstra C."/>
            <person name="Le Marechal C."/>
            <person name="Souillard R."/>
            <person name="Bayon-Auboyer M.-H."/>
            <person name="Dessouter D."/>
            <person name="Fach P."/>
        </authorList>
    </citation>
    <scope>NUCLEOTIDE SEQUENCE [LARGE SCALE GENOMIC DNA]</scope>
    <source>
        <strain evidence="1 2">12LNRI-CD</strain>
    </source>
</reference>
<evidence type="ECO:0000313" key="1">
    <source>
        <dbReference type="EMBL" id="KOA82626.1"/>
    </source>
</evidence>
<gene>
    <name evidence="1" type="ORF">ADU74_13195</name>
</gene>
<organism evidence="1 2">
    <name type="scientific">Clostridium botulinum</name>
    <dbReference type="NCBI Taxonomy" id="1491"/>
    <lineage>
        <taxon>Bacteria</taxon>
        <taxon>Bacillati</taxon>
        <taxon>Bacillota</taxon>
        <taxon>Clostridia</taxon>
        <taxon>Eubacteriales</taxon>
        <taxon>Clostridiaceae</taxon>
        <taxon>Clostridium</taxon>
    </lineage>
</organism>
<name>A0A9Q1UW20_CLOBO</name>
<evidence type="ECO:0000313" key="2">
    <source>
        <dbReference type="Proteomes" id="UP000037540"/>
    </source>
</evidence>
<sequence>MGKVKFQDIIDNSKFDFFADRYEGKFSNPKEEILKIHPRKILIDDISFDYWKIDFTYKTNRGNKKSKEKLMIVKKDEYKEDVKFKFIDHINNWNKQHPSKPLLNVQILNMFYLGSSKLLIN</sequence>
<dbReference type="AlphaFoldDB" id="A0A9Q1UW20"/>
<dbReference type="EMBL" id="LGVR01000100">
    <property type="protein sequence ID" value="KOA82626.1"/>
    <property type="molecule type" value="Genomic_DNA"/>
</dbReference>
<protein>
    <submittedName>
        <fullName evidence="1">Uncharacterized protein</fullName>
    </submittedName>
</protein>
<comment type="caution">
    <text evidence="1">The sequence shown here is derived from an EMBL/GenBank/DDBJ whole genome shotgun (WGS) entry which is preliminary data.</text>
</comment>
<proteinExistence type="predicted"/>